<reference evidence="1 2" key="1">
    <citation type="journal article" date="2023" name="Nucleic Acids Res.">
        <title>The hologenome of Daphnia magna reveals possible DNA methylation and microbiome-mediated evolution of the host genome.</title>
        <authorList>
            <person name="Chaturvedi A."/>
            <person name="Li X."/>
            <person name="Dhandapani V."/>
            <person name="Marshall H."/>
            <person name="Kissane S."/>
            <person name="Cuenca-Cambronero M."/>
            <person name="Asole G."/>
            <person name="Calvet F."/>
            <person name="Ruiz-Romero M."/>
            <person name="Marangio P."/>
            <person name="Guigo R."/>
            <person name="Rago D."/>
            <person name="Mirbahai L."/>
            <person name="Eastwood N."/>
            <person name="Colbourne J.K."/>
            <person name="Zhou J."/>
            <person name="Mallon E."/>
            <person name="Orsini L."/>
        </authorList>
    </citation>
    <scope>NUCLEOTIDE SEQUENCE [LARGE SCALE GENOMIC DNA]</scope>
    <source>
        <strain evidence="1">LRV0_1</strain>
    </source>
</reference>
<organism evidence="1 2">
    <name type="scientific">Daphnia magna</name>
    <dbReference type="NCBI Taxonomy" id="35525"/>
    <lineage>
        <taxon>Eukaryota</taxon>
        <taxon>Metazoa</taxon>
        <taxon>Ecdysozoa</taxon>
        <taxon>Arthropoda</taxon>
        <taxon>Crustacea</taxon>
        <taxon>Branchiopoda</taxon>
        <taxon>Diplostraca</taxon>
        <taxon>Cladocera</taxon>
        <taxon>Anomopoda</taxon>
        <taxon>Daphniidae</taxon>
        <taxon>Daphnia</taxon>
    </lineage>
</organism>
<protein>
    <submittedName>
        <fullName evidence="1">Uncharacterized protein</fullName>
    </submittedName>
</protein>
<accession>A0ABR0AZ71</accession>
<comment type="caution">
    <text evidence="1">The sequence shown here is derived from an EMBL/GenBank/DDBJ whole genome shotgun (WGS) entry which is preliminary data.</text>
</comment>
<dbReference type="EMBL" id="JAOYFB010000039">
    <property type="protein sequence ID" value="KAK4030433.1"/>
    <property type="molecule type" value="Genomic_DNA"/>
</dbReference>
<sequence length="68" mass="7774">MNLELPLGDQTNHGYVKQHMTTDKCFADQVAYDELYPTVKTFIHGGRWWKPATDGDVSLCAAFARRRT</sequence>
<keyword evidence="2" id="KW-1185">Reference proteome</keyword>
<evidence type="ECO:0000313" key="1">
    <source>
        <dbReference type="EMBL" id="KAK4030433.1"/>
    </source>
</evidence>
<name>A0ABR0AZ71_9CRUS</name>
<evidence type="ECO:0000313" key="2">
    <source>
        <dbReference type="Proteomes" id="UP001234178"/>
    </source>
</evidence>
<dbReference type="Proteomes" id="UP001234178">
    <property type="component" value="Unassembled WGS sequence"/>
</dbReference>
<gene>
    <name evidence="1" type="ORF">OUZ56_023500</name>
</gene>
<proteinExistence type="predicted"/>